<evidence type="ECO:0000313" key="2">
    <source>
        <dbReference type="Proteomes" id="UP001519460"/>
    </source>
</evidence>
<name>A0ABD0JSS2_9CAEN</name>
<evidence type="ECO:0000313" key="1">
    <source>
        <dbReference type="EMBL" id="KAK7477669.1"/>
    </source>
</evidence>
<comment type="caution">
    <text evidence="1">The sequence shown here is derived from an EMBL/GenBank/DDBJ whole genome shotgun (WGS) entry which is preliminary data.</text>
</comment>
<accession>A0ABD0JSS2</accession>
<dbReference type="Proteomes" id="UP001519460">
    <property type="component" value="Unassembled WGS sequence"/>
</dbReference>
<keyword evidence="2" id="KW-1185">Reference proteome</keyword>
<gene>
    <name evidence="1" type="ORF">BaRGS_00031053</name>
</gene>
<dbReference type="EMBL" id="JACVVK020000343">
    <property type="protein sequence ID" value="KAK7477669.1"/>
    <property type="molecule type" value="Genomic_DNA"/>
</dbReference>
<reference evidence="1 2" key="1">
    <citation type="journal article" date="2023" name="Sci. Data">
        <title>Genome assembly of the Korean intertidal mud-creeper Batillaria attramentaria.</title>
        <authorList>
            <person name="Patra A.K."/>
            <person name="Ho P.T."/>
            <person name="Jun S."/>
            <person name="Lee S.J."/>
            <person name="Kim Y."/>
            <person name="Won Y.J."/>
        </authorList>
    </citation>
    <scope>NUCLEOTIDE SEQUENCE [LARGE SCALE GENOMIC DNA]</scope>
    <source>
        <strain evidence="1">Wonlab-2016</strain>
    </source>
</reference>
<sequence>YHRNEEHDIEKREVFEGDIWSWWVGLLFLPVGAEEREWETGWRKERSDWRVWDTAGASWDWESTESR</sequence>
<dbReference type="AlphaFoldDB" id="A0ABD0JSS2"/>
<protein>
    <submittedName>
        <fullName evidence="1">Uncharacterized protein</fullName>
    </submittedName>
</protein>
<proteinExistence type="predicted"/>
<organism evidence="1 2">
    <name type="scientific">Batillaria attramentaria</name>
    <dbReference type="NCBI Taxonomy" id="370345"/>
    <lineage>
        <taxon>Eukaryota</taxon>
        <taxon>Metazoa</taxon>
        <taxon>Spiralia</taxon>
        <taxon>Lophotrochozoa</taxon>
        <taxon>Mollusca</taxon>
        <taxon>Gastropoda</taxon>
        <taxon>Caenogastropoda</taxon>
        <taxon>Sorbeoconcha</taxon>
        <taxon>Cerithioidea</taxon>
        <taxon>Batillariidae</taxon>
        <taxon>Batillaria</taxon>
    </lineage>
</organism>
<feature type="non-terminal residue" evidence="1">
    <location>
        <position position="1"/>
    </location>
</feature>